<comment type="caution">
    <text evidence="3">The sequence shown here is derived from an EMBL/GenBank/DDBJ whole genome shotgun (WGS) entry which is preliminary data.</text>
</comment>
<dbReference type="InterPro" id="IPR029044">
    <property type="entry name" value="Nucleotide-diphossugar_trans"/>
</dbReference>
<gene>
    <name evidence="3" type="ORF">SDC9_12397</name>
</gene>
<keyword evidence="1" id="KW-1133">Transmembrane helix</keyword>
<keyword evidence="1" id="KW-0472">Membrane</keyword>
<name>A0A644TIJ3_9ZZZZ</name>
<feature type="transmembrane region" description="Helical" evidence="1">
    <location>
        <begin position="310"/>
        <end position="332"/>
    </location>
</feature>
<dbReference type="Pfam" id="PF00535">
    <property type="entry name" value="Glycos_transf_2"/>
    <property type="match status" value="1"/>
</dbReference>
<evidence type="ECO:0000259" key="2">
    <source>
        <dbReference type="Pfam" id="PF00535"/>
    </source>
</evidence>
<keyword evidence="1" id="KW-0812">Transmembrane</keyword>
<dbReference type="EMBL" id="VSSQ01000033">
    <property type="protein sequence ID" value="MPL66710.1"/>
    <property type="molecule type" value="Genomic_DNA"/>
</dbReference>
<dbReference type="InterPro" id="IPR001173">
    <property type="entry name" value="Glyco_trans_2-like"/>
</dbReference>
<accession>A0A644TIJ3</accession>
<reference evidence="3" key="1">
    <citation type="submission" date="2019-08" db="EMBL/GenBank/DDBJ databases">
        <authorList>
            <person name="Kucharzyk K."/>
            <person name="Murdoch R.W."/>
            <person name="Higgins S."/>
            <person name="Loffler F."/>
        </authorList>
    </citation>
    <scope>NUCLEOTIDE SEQUENCE</scope>
</reference>
<feature type="transmembrane region" description="Helical" evidence="1">
    <location>
        <begin position="338"/>
        <end position="355"/>
    </location>
</feature>
<protein>
    <recommendedName>
        <fullName evidence="2">Glycosyltransferase 2-like domain-containing protein</fullName>
    </recommendedName>
</protein>
<dbReference type="SUPFAM" id="SSF53448">
    <property type="entry name" value="Nucleotide-diphospho-sugar transferases"/>
    <property type="match status" value="1"/>
</dbReference>
<dbReference type="Gene3D" id="3.90.550.10">
    <property type="entry name" value="Spore Coat Polysaccharide Biosynthesis Protein SpsA, Chain A"/>
    <property type="match status" value="1"/>
</dbReference>
<evidence type="ECO:0000313" key="3">
    <source>
        <dbReference type="EMBL" id="MPL66710.1"/>
    </source>
</evidence>
<evidence type="ECO:0000256" key="1">
    <source>
        <dbReference type="SAM" id="Phobius"/>
    </source>
</evidence>
<organism evidence="3">
    <name type="scientific">bioreactor metagenome</name>
    <dbReference type="NCBI Taxonomy" id="1076179"/>
    <lineage>
        <taxon>unclassified sequences</taxon>
        <taxon>metagenomes</taxon>
        <taxon>ecological metagenomes</taxon>
    </lineage>
</organism>
<feature type="domain" description="Glycosyltransferase 2-like" evidence="2">
    <location>
        <begin position="73"/>
        <end position="239"/>
    </location>
</feature>
<dbReference type="PANTHER" id="PTHR22916:SF3">
    <property type="entry name" value="UDP-GLCNAC:BETAGAL BETA-1,3-N-ACETYLGLUCOSAMINYLTRANSFERASE-LIKE PROTEIN 1"/>
    <property type="match status" value="1"/>
</dbReference>
<feature type="transmembrane region" description="Helical" evidence="1">
    <location>
        <begin position="26"/>
        <end position="47"/>
    </location>
</feature>
<feature type="transmembrane region" description="Helical" evidence="1">
    <location>
        <begin position="367"/>
        <end position="388"/>
    </location>
</feature>
<sequence length="394" mass="46041">MWIFDTFVCFYINNDMDFLDYQFNTVGFYFAIILGIIILFQILYYFIVYGRVAFFKDNNLTTDEKQKYIPSVSVVMCVKDDAYNLEKKLPIILEQEYPNFEVVVVNDASKDETEYVLRVLQEIYPNLNVVNLYNNVNGFLGKKYPLSLGIKSAKNEIILLTESDTMPLNYNWITTMVKGFRQKKDIVLGFTNFEQKPTFLNTLMQYENLTSAMNYLGNAMLNNPYMGQGRNMAYKREFFFETGGFISQYNISVGEDDLFINKNANSKNTAVVLNRDSINLASPKEKREEWVIQKKKHFKSMSHFKLKDKIISTLMPFATLLIYVSVALSILFQFPWQYAILPLVLKYTFQIIVYYKSSKTLATKQVAFLSPLLEVLFLFINTTIRFFTLFTKKI</sequence>
<dbReference type="PANTHER" id="PTHR22916">
    <property type="entry name" value="GLYCOSYLTRANSFERASE"/>
    <property type="match status" value="1"/>
</dbReference>
<dbReference type="GO" id="GO:0016758">
    <property type="term" value="F:hexosyltransferase activity"/>
    <property type="evidence" value="ECO:0007669"/>
    <property type="project" value="UniProtKB-ARBA"/>
</dbReference>
<proteinExistence type="predicted"/>
<dbReference type="AlphaFoldDB" id="A0A644TIJ3"/>